<dbReference type="STRING" id="536979.SAMN04488055_3047"/>
<evidence type="ECO:0000313" key="1">
    <source>
        <dbReference type="EMBL" id="SIO12306.1"/>
    </source>
</evidence>
<reference evidence="1 2" key="1">
    <citation type="submission" date="2016-11" db="EMBL/GenBank/DDBJ databases">
        <authorList>
            <person name="Jaros S."/>
            <person name="Januszkiewicz K."/>
            <person name="Wedrychowicz H."/>
        </authorList>
    </citation>
    <scope>NUCLEOTIDE SEQUENCE [LARGE SCALE GENOMIC DNA]</scope>
    <source>
        <strain evidence="1 2">DSM 24787</strain>
    </source>
</reference>
<dbReference type="OrthoDB" id="824384at2"/>
<gene>
    <name evidence="1" type="ORF">SAMN04488055_3047</name>
</gene>
<dbReference type="RefSeq" id="WP_143197458.1">
    <property type="nucleotide sequence ID" value="NZ_FSRA01000001.1"/>
</dbReference>
<dbReference type="EMBL" id="FSRA01000001">
    <property type="protein sequence ID" value="SIO12306.1"/>
    <property type="molecule type" value="Genomic_DNA"/>
</dbReference>
<keyword evidence="2" id="KW-1185">Reference proteome</keyword>
<evidence type="ECO:0008006" key="3">
    <source>
        <dbReference type="Google" id="ProtNLM"/>
    </source>
</evidence>
<name>A0A1N6GXU0_9BACT</name>
<sequence>MSLEQLQLDPYLLAQMYNQPIIPEMRSAQPAVEKALPKVKYLGENQKNVLLLIQNESEAYLNDELFNLLTNILSACKLGMQEVALVNVAQYPGLTLADYKQLIPAQQCIFFAIPPETLGLPPMQPYRLETHLQIPVLYSDHLQQIATDKTSKGKLWMALKQLFGI</sequence>
<organism evidence="1 2">
    <name type="scientific">Chitinophaga niabensis</name>
    <dbReference type="NCBI Taxonomy" id="536979"/>
    <lineage>
        <taxon>Bacteria</taxon>
        <taxon>Pseudomonadati</taxon>
        <taxon>Bacteroidota</taxon>
        <taxon>Chitinophagia</taxon>
        <taxon>Chitinophagales</taxon>
        <taxon>Chitinophagaceae</taxon>
        <taxon>Chitinophaga</taxon>
    </lineage>
</organism>
<proteinExistence type="predicted"/>
<accession>A0A1N6GXU0</accession>
<dbReference type="AlphaFoldDB" id="A0A1N6GXU0"/>
<protein>
    <recommendedName>
        <fullName evidence="3">DNA polymerase III, psi subunit</fullName>
    </recommendedName>
</protein>
<dbReference type="Proteomes" id="UP000185003">
    <property type="component" value="Unassembled WGS sequence"/>
</dbReference>
<evidence type="ECO:0000313" key="2">
    <source>
        <dbReference type="Proteomes" id="UP000185003"/>
    </source>
</evidence>